<dbReference type="Gene3D" id="1.10.1740.10">
    <property type="match status" value="1"/>
</dbReference>
<dbReference type="Gene3D" id="1.10.10.10">
    <property type="entry name" value="Winged helix-like DNA-binding domain superfamily/Winged helix DNA-binding domain"/>
    <property type="match status" value="1"/>
</dbReference>
<evidence type="ECO:0000256" key="3">
    <source>
        <dbReference type="ARBA" id="ARBA00023082"/>
    </source>
</evidence>
<dbReference type="PANTHER" id="PTHR43133">
    <property type="entry name" value="RNA POLYMERASE ECF-TYPE SIGMA FACTO"/>
    <property type="match status" value="1"/>
</dbReference>
<dbReference type="AlphaFoldDB" id="A0A2T7BPW1"/>
<comment type="similarity">
    <text evidence="1">Belongs to the sigma-70 factor family. ECF subfamily.</text>
</comment>
<dbReference type="InterPro" id="IPR039425">
    <property type="entry name" value="RNA_pol_sigma-70-like"/>
</dbReference>
<evidence type="ECO:0000313" key="8">
    <source>
        <dbReference type="Proteomes" id="UP000244450"/>
    </source>
</evidence>
<dbReference type="EMBL" id="QCYK01000001">
    <property type="protein sequence ID" value="PUZ29714.1"/>
    <property type="molecule type" value="Genomic_DNA"/>
</dbReference>
<keyword evidence="4" id="KW-0804">Transcription</keyword>
<keyword evidence="8" id="KW-1185">Reference proteome</keyword>
<dbReference type="SUPFAM" id="SSF88659">
    <property type="entry name" value="Sigma3 and sigma4 domains of RNA polymerase sigma factors"/>
    <property type="match status" value="1"/>
</dbReference>
<feature type="domain" description="RNA polymerase sigma factor 70 region 4 type 2" evidence="6">
    <location>
        <begin position="119"/>
        <end position="170"/>
    </location>
</feature>
<dbReference type="Proteomes" id="UP000244450">
    <property type="component" value="Unassembled WGS sequence"/>
</dbReference>
<dbReference type="InterPro" id="IPR007627">
    <property type="entry name" value="RNA_pol_sigma70_r2"/>
</dbReference>
<keyword evidence="2" id="KW-0805">Transcription regulation</keyword>
<proteinExistence type="inferred from homology"/>
<dbReference type="Pfam" id="PF04542">
    <property type="entry name" value="Sigma70_r2"/>
    <property type="match status" value="1"/>
</dbReference>
<evidence type="ECO:0000256" key="1">
    <source>
        <dbReference type="ARBA" id="ARBA00010641"/>
    </source>
</evidence>
<accession>A0A2T7BPW1</accession>
<evidence type="ECO:0000259" key="5">
    <source>
        <dbReference type="Pfam" id="PF04542"/>
    </source>
</evidence>
<dbReference type="InterPro" id="IPR036388">
    <property type="entry name" value="WH-like_DNA-bd_sf"/>
</dbReference>
<protein>
    <submittedName>
        <fullName evidence="7">RNA polymerase sigma-70 factor</fullName>
    </submittedName>
</protein>
<keyword evidence="3" id="KW-0731">Sigma factor</keyword>
<dbReference type="GO" id="GO:0003677">
    <property type="term" value="F:DNA binding"/>
    <property type="evidence" value="ECO:0007669"/>
    <property type="project" value="InterPro"/>
</dbReference>
<comment type="caution">
    <text evidence="7">The sequence shown here is derived from an EMBL/GenBank/DDBJ whole genome shotgun (WGS) entry which is preliminary data.</text>
</comment>
<evidence type="ECO:0000259" key="6">
    <source>
        <dbReference type="Pfam" id="PF08281"/>
    </source>
</evidence>
<dbReference type="InterPro" id="IPR014327">
    <property type="entry name" value="RNA_pol_sigma70_bacteroid"/>
</dbReference>
<dbReference type="InterPro" id="IPR014284">
    <property type="entry name" value="RNA_pol_sigma-70_dom"/>
</dbReference>
<dbReference type="GO" id="GO:0016987">
    <property type="term" value="F:sigma factor activity"/>
    <property type="evidence" value="ECO:0007669"/>
    <property type="project" value="UniProtKB-KW"/>
</dbReference>
<dbReference type="SUPFAM" id="SSF88946">
    <property type="entry name" value="Sigma2 domain of RNA polymerase sigma factors"/>
    <property type="match status" value="1"/>
</dbReference>
<evidence type="ECO:0000313" key="7">
    <source>
        <dbReference type="EMBL" id="PUZ29714.1"/>
    </source>
</evidence>
<dbReference type="InterPro" id="IPR013325">
    <property type="entry name" value="RNA_pol_sigma_r2"/>
</dbReference>
<name>A0A2T7BPW1_9BACT</name>
<evidence type="ECO:0000256" key="2">
    <source>
        <dbReference type="ARBA" id="ARBA00023015"/>
    </source>
</evidence>
<organism evidence="7 8">
    <name type="scientific">Chitinophaga parva</name>
    <dbReference type="NCBI Taxonomy" id="2169414"/>
    <lineage>
        <taxon>Bacteria</taxon>
        <taxon>Pseudomonadati</taxon>
        <taxon>Bacteroidota</taxon>
        <taxon>Chitinophagia</taxon>
        <taxon>Chitinophagales</taxon>
        <taxon>Chitinophagaceae</taxon>
        <taxon>Chitinophaga</taxon>
    </lineage>
</organism>
<dbReference type="NCBIfam" id="TIGR02937">
    <property type="entry name" value="sigma70-ECF"/>
    <property type="match status" value="1"/>
</dbReference>
<dbReference type="InterPro" id="IPR013324">
    <property type="entry name" value="RNA_pol_sigma_r3/r4-like"/>
</dbReference>
<dbReference type="PANTHER" id="PTHR43133:SF46">
    <property type="entry name" value="RNA POLYMERASE SIGMA-70 FACTOR ECF SUBFAMILY"/>
    <property type="match status" value="1"/>
</dbReference>
<dbReference type="InterPro" id="IPR013249">
    <property type="entry name" value="RNA_pol_sigma70_r4_t2"/>
</dbReference>
<gene>
    <name evidence="7" type="ORF">DCC81_09820</name>
</gene>
<dbReference type="Pfam" id="PF08281">
    <property type="entry name" value="Sigma70_r4_2"/>
    <property type="match status" value="1"/>
</dbReference>
<reference evidence="7 8" key="1">
    <citation type="submission" date="2018-04" db="EMBL/GenBank/DDBJ databases">
        <title>Chitinophaga fuyangensis sp. nov., isolated from soil in a chemical factory.</title>
        <authorList>
            <person name="Chen K."/>
        </authorList>
    </citation>
    <scope>NUCLEOTIDE SEQUENCE [LARGE SCALE GENOMIC DNA]</scope>
    <source>
        <strain evidence="7 8">LY-1</strain>
    </source>
</reference>
<feature type="domain" description="RNA polymerase sigma-70 region 2" evidence="5">
    <location>
        <begin position="23"/>
        <end position="87"/>
    </location>
</feature>
<dbReference type="NCBIfam" id="TIGR02985">
    <property type="entry name" value="Sig70_bacteroi1"/>
    <property type="match status" value="1"/>
</dbReference>
<dbReference type="GO" id="GO:0006352">
    <property type="term" value="P:DNA-templated transcription initiation"/>
    <property type="evidence" value="ECO:0007669"/>
    <property type="project" value="InterPro"/>
</dbReference>
<evidence type="ECO:0000256" key="4">
    <source>
        <dbReference type="ARBA" id="ARBA00023163"/>
    </source>
</evidence>
<sequence>MGERNRFTTGEERILQERFTAMFREFEYPLYCFALKTLQQELLARDIVQDVFLKLWSRRDTFDTINNVEDYLYRMVRNKVIDVLRQLANDRKLRADYFQDHQWEESRTFDHLSAKEYELALAEAISQLPPQRRVIYQLSQLEGLSRNEIADQLQISPHTVKNQLTAALSFLRKIVSGHIKLF</sequence>